<accession>A0A8I3ASS9</accession>
<feature type="region of interest" description="Disordered" evidence="1">
    <location>
        <begin position="51"/>
        <end position="79"/>
    </location>
</feature>
<evidence type="ECO:0000313" key="2">
    <source>
        <dbReference type="EMBL" id="KAG7136107.1"/>
    </source>
</evidence>
<feature type="region of interest" description="Disordered" evidence="1">
    <location>
        <begin position="1"/>
        <end position="23"/>
    </location>
</feature>
<gene>
    <name evidence="2" type="ORF">HYQ45_006265</name>
</gene>
<comment type="caution">
    <text evidence="2">The sequence shown here is derived from an EMBL/GenBank/DDBJ whole genome shotgun (WGS) entry which is preliminary data.</text>
</comment>
<dbReference type="EMBL" id="JAEMWZ010000111">
    <property type="protein sequence ID" value="KAG7136107.1"/>
    <property type="molecule type" value="Genomic_DNA"/>
</dbReference>
<name>A0A8I3ASS9_VERLO</name>
<protein>
    <submittedName>
        <fullName evidence="2">Uncharacterized protein</fullName>
    </submittedName>
</protein>
<feature type="compositionally biased region" description="Polar residues" evidence="1">
    <location>
        <begin position="66"/>
        <end position="79"/>
    </location>
</feature>
<proteinExistence type="predicted"/>
<evidence type="ECO:0000256" key="1">
    <source>
        <dbReference type="SAM" id="MobiDB-lite"/>
    </source>
</evidence>
<dbReference type="Proteomes" id="UP000689129">
    <property type="component" value="Unassembled WGS sequence"/>
</dbReference>
<dbReference type="AlphaFoldDB" id="A0A8I3ASS9"/>
<reference evidence="2" key="1">
    <citation type="journal article" date="2021" name="Mol. Plant Pathol.">
        <title>A 20-kb lineage-specific genomic region tames virulence in pathogenic amphidiploid Verticillium longisporum.</title>
        <authorList>
            <person name="Harting R."/>
            <person name="Starke J."/>
            <person name="Kusch H."/>
            <person name="Poggeler S."/>
            <person name="Maurus I."/>
            <person name="Schluter R."/>
            <person name="Landesfeind M."/>
            <person name="Bulla I."/>
            <person name="Nowrousian M."/>
            <person name="de Jonge R."/>
            <person name="Stahlhut G."/>
            <person name="Hoff K.J."/>
            <person name="Asshauer K.P."/>
            <person name="Thurmer A."/>
            <person name="Stanke M."/>
            <person name="Daniel R."/>
            <person name="Morgenstern B."/>
            <person name="Thomma B.P.H.J."/>
            <person name="Kronstad J.W."/>
            <person name="Braus-Stromeyer S.A."/>
            <person name="Braus G.H."/>
        </authorList>
    </citation>
    <scope>NUCLEOTIDE SEQUENCE</scope>
    <source>
        <strain evidence="2">Vl32</strain>
    </source>
</reference>
<evidence type="ECO:0000313" key="3">
    <source>
        <dbReference type="Proteomes" id="UP000689129"/>
    </source>
</evidence>
<organism evidence="2 3">
    <name type="scientific">Verticillium longisporum</name>
    <name type="common">Verticillium dahliae var. longisporum</name>
    <dbReference type="NCBI Taxonomy" id="100787"/>
    <lineage>
        <taxon>Eukaryota</taxon>
        <taxon>Fungi</taxon>
        <taxon>Dikarya</taxon>
        <taxon>Ascomycota</taxon>
        <taxon>Pezizomycotina</taxon>
        <taxon>Sordariomycetes</taxon>
        <taxon>Hypocreomycetidae</taxon>
        <taxon>Glomerellales</taxon>
        <taxon>Plectosphaerellaceae</taxon>
        <taxon>Verticillium</taxon>
    </lineage>
</organism>
<sequence>MRTGTSIDPLRPTNTTPGLDSKFSTLSQKGQAVAATSSLIVPKNGACDSFYPPVRSLRPPFPQLPNNPRSSARQRLSTP</sequence>